<name>A0A8J1TYP0_OWEFU</name>
<comment type="caution">
    <text evidence="1">The sequence shown here is derived from an EMBL/GenBank/DDBJ whole genome shotgun (WGS) entry which is preliminary data.</text>
</comment>
<gene>
    <name evidence="1" type="ORF">OFUS_LOCUS21510</name>
</gene>
<reference evidence="1" key="1">
    <citation type="submission" date="2022-03" db="EMBL/GenBank/DDBJ databases">
        <authorList>
            <person name="Martin C."/>
        </authorList>
    </citation>
    <scope>NUCLEOTIDE SEQUENCE</scope>
</reference>
<sequence length="308" mass="36069">MEKIMKRRIQIAGVIVVSVVIVVNVFFLFYRLPEKKEETKQFQVMKFNMGDIDRAPEGKLKSIIIFGNGPSLRGFDFNALKKYPRIDTLGMNLAFRYWQKINWWPTYYANFDVVVGRDHKTEIVDLIKNARKHKMKKFFLRDAKLNQMEELKNNRLLDFLEDRRRQKGTHILKNINMISTGAIAVRYALFYGYNHILLLGIDMNYVEMIKEAESVKGIVLKINETPKNNPNYFFDGYQQKGDLYNKPNTDTAHVASFNELLRDWKGRTGNKTIHAAIYNGNPKSKLAEIGYPYLSYDDFVAQCDMRTY</sequence>
<dbReference type="AlphaFoldDB" id="A0A8J1TYP0"/>
<proteinExistence type="predicted"/>
<evidence type="ECO:0000313" key="2">
    <source>
        <dbReference type="Proteomes" id="UP000749559"/>
    </source>
</evidence>
<dbReference type="EMBL" id="CAIIXF020000010">
    <property type="protein sequence ID" value="CAH1797177.1"/>
    <property type="molecule type" value="Genomic_DNA"/>
</dbReference>
<accession>A0A8J1TYP0</accession>
<dbReference type="Proteomes" id="UP000749559">
    <property type="component" value="Unassembled WGS sequence"/>
</dbReference>
<organism evidence="1 2">
    <name type="scientific">Owenia fusiformis</name>
    <name type="common">Polychaete worm</name>
    <dbReference type="NCBI Taxonomy" id="6347"/>
    <lineage>
        <taxon>Eukaryota</taxon>
        <taxon>Metazoa</taxon>
        <taxon>Spiralia</taxon>
        <taxon>Lophotrochozoa</taxon>
        <taxon>Annelida</taxon>
        <taxon>Polychaeta</taxon>
        <taxon>Sedentaria</taxon>
        <taxon>Canalipalpata</taxon>
        <taxon>Sabellida</taxon>
        <taxon>Oweniida</taxon>
        <taxon>Oweniidae</taxon>
        <taxon>Owenia</taxon>
    </lineage>
</organism>
<dbReference type="InterPro" id="IPR036715">
    <property type="entry name" value="A-2_3-sialylTrfase_sf"/>
</dbReference>
<keyword evidence="2" id="KW-1185">Reference proteome</keyword>
<dbReference type="Gene3D" id="3.90.1480.10">
    <property type="entry name" value="Alpha-2,3-sialyltransferase"/>
    <property type="match status" value="1"/>
</dbReference>
<evidence type="ECO:0000313" key="1">
    <source>
        <dbReference type="EMBL" id="CAH1797177.1"/>
    </source>
</evidence>
<dbReference type="SUPFAM" id="SSF102414">
    <property type="entry name" value="Alpha-2,3/8-sialyltransferase CstII"/>
    <property type="match status" value="1"/>
</dbReference>
<protein>
    <submittedName>
        <fullName evidence="1">Uncharacterized protein</fullName>
    </submittedName>
</protein>